<evidence type="ECO:0000256" key="4">
    <source>
        <dbReference type="ARBA" id="ARBA00022723"/>
    </source>
</evidence>
<keyword evidence="4" id="KW-0479">Metal-binding</keyword>
<dbReference type="GO" id="GO:0006154">
    <property type="term" value="P:adenosine catabolic process"/>
    <property type="evidence" value="ECO:0007669"/>
    <property type="project" value="TreeGrafter"/>
</dbReference>
<dbReference type="GO" id="GO:0005829">
    <property type="term" value="C:cytosol"/>
    <property type="evidence" value="ECO:0007669"/>
    <property type="project" value="TreeGrafter"/>
</dbReference>
<comment type="similarity">
    <text evidence="2">Belongs to the metallo-dependent hydrolases superfamily. Adenosine and AMP deaminases family.</text>
</comment>
<dbReference type="InterPro" id="IPR006330">
    <property type="entry name" value="Ado/ade_deaminase"/>
</dbReference>
<keyword evidence="9" id="KW-1185">Reference proteome</keyword>
<keyword evidence="6" id="KW-0862">Zinc</keyword>
<dbReference type="Gene3D" id="3.20.20.140">
    <property type="entry name" value="Metal-dependent hydrolases"/>
    <property type="match status" value="1"/>
</dbReference>
<dbReference type="Proteomes" id="UP000287330">
    <property type="component" value="Unassembled WGS sequence"/>
</dbReference>
<dbReference type="GO" id="GO:0004000">
    <property type="term" value="F:adenosine deaminase activity"/>
    <property type="evidence" value="ECO:0007669"/>
    <property type="project" value="UniProtKB-ARBA"/>
</dbReference>
<dbReference type="PANTHER" id="PTHR11409:SF43">
    <property type="entry name" value="ADENOSINE DEAMINASE"/>
    <property type="match status" value="1"/>
</dbReference>
<accession>A0A432Y2L4</accession>
<dbReference type="GO" id="GO:0060169">
    <property type="term" value="P:negative regulation of adenosine receptor signaling pathway"/>
    <property type="evidence" value="ECO:0007669"/>
    <property type="project" value="TreeGrafter"/>
</dbReference>
<dbReference type="RefSeq" id="WP_110574231.1">
    <property type="nucleotide sequence ID" value="NZ_PIPV01000004.1"/>
</dbReference>
<dbReference type="GO" id="GO:0046103">
    <property type="term" value="P:inosine biosynthetic process"/>
    <property type="evidence" value="ECO:0007669"/>
    <property type="project" value="TreeGrafter"/>
</dbReference>
<sequence length="412" mass="46692">MQYPADFIKAIPKADLHLHLDGSLRASSLIDMAKRASIELPSYTEEGLFDQVFKSHYNNLGEYLNGFQYTCAALRNLENLEQAAYELAIDNQEEGVNYIEVRFAPQLLMNPAAGVTFDTIMHVVNDGLKKAKHEYNQQASVQQGEKPPFDYGIINCAMRMFGKKGFSPYYTQLFQHLRDFEPMQVIRTAAMELVRASVRMRDEEGLPIVGLDIAGQEIGYPASQFKDVYEYAHENFLLKTVHAGEAYGAESIFEALTQCHADRLGHGYSLFSPEMTEDPTIEDPKAYGEKLASYIADRRIAVEVCLTSNLQTNPSIDGIKNHNFKHMLDNRLATVICTDNRLVSRTTVSNEYQLAVDNFDISLKRLKDIVAYGFKKNFFPGDYVAKREYAKTNLAYFDKVVEQFGLKDDSHS</sequence>
<dbReference type="GO" id="GO:0043103">
    <property type="term" value="P:hypoxanthine salvage"/>
    <property type="evidence" value="ECO:0007669"/>
    <property type="project" value="TreeGrafter"/>
</dbReference>
<proteinExistence type="inferred from homology"/>
<dbReference type="PANTHER" id="PTHR11409">
    <property type="entry name" value="ADENOSINE DEAMINASE"/>
    <property type="match status" value="1"/>
</dbReference>
<evidence type="ECO:0000313" key="8">
    <source>
        <dbReference type="EMBL" id="RUO55193.1"/>
    </source>
</evidence>
<dbReference type="AlphaFoldDB" id="A0A432Y2L4"/>
<dbReference type="EMBL" id="PIPV01000004">
    <property type="protein sequence ID" value="RUO55193.1"/>
    <property type="molecule type" value="Genomic_DNA"/>
</dbReference>
<evidence type="ECO:0000256" key="1">
    <source>
        <dbReference type="ARBA" id="ARBA00001947"/>
    </source>
</evidence>
<evidence type="ECO:0000256" key="2">
    <source>
        <dbReference type="ARBA" id="ARBA00006676"/>
    </source>
</evidence>
<reference evidence="9" key="1">
    <citation type="journal article" date="2018" name="Front. Microbiol.">
        <title>Genome-Based Analysis Reveals the Taxonomy and Diversity of the Family Idiomarinaceae.</title>
        <authorList>
            <person name="Liu Y."/>
            <person name="Lai Q."/>
            <person name="Shao Z."/>
        </authorList>
    </citation>
    <scope>NUCLEOTIDE SEQUENCE [LARGE SCALE GENOMIC DNA]</scope>
    <source>
        <strain evidence="9">F23</strain>
    </source>
</reference>
<dbReference type="GO" id="GO:0009897">
    <property type="term" value="C:external side of plasma membrane"/>
    <property type="evidence" value="ECO:0007669"/>
    <property type="project" value="TreeGrafter"/>
</dbReference>
<dbReference type="GO" id="GO:0046872">
    <property type="term" value="F:metal ion binding"/>
    <property type="evidence" value="ECO:0007669"/>
    <property type="project" value="UniProtKB-KW"/>
</dbReference>
<gene>
    <name evidence="8" type="ORF">CWE25_07390</name>
</gene>
<evidence type="ECO:0000256" key="3">
    <source>
        <dbReference type="ARBA" id="ARBA00012784"/>
    </source>
</evidence>
<dbReference type="Pfam" id="PF00962">
    <property type="entry name" value="A_deaminase"/>
    <property type="match status" value="2"/>
</dbReference>
<keyword evidence="5" id="KW-0378">Hydrolase</keyword>
<feature type="domain" description="Adenosine deaminase" evidence="7">
    <location>
        <begin position="12"/>
        <end position="136"/>
    </location>
</feature>
<dbReference type="InterPro" id="IPR001365">
    <property type="entry name" value="A_deaminase_dom"/>
</dbReference>
<protein>
    <recommendedName>
        <fullName evidence="3">adenosine deaminase</fullName>
        <ecNumber evidence="3">3.5.4.4</ecNumber>
    </recommendedName>
</protein>
<name>A0A432Y2L4_9GAMM</name>
<dbReference type="EC" id="3.5.4.4" evidence="3"/>
<evidence type="ECO:0000313" key="9">
    <source>
        <dbReference type="Proteomes" id="UP000287330"/>
    </source>
</evidence>
<organism evidence="8 9">
    <name type="scientific">Idiomarina fontislapidosi</name>
    <dbReference type="NCBI Taxonomy" id="263723"/>
    <lineage>
        <taxon>Bacteria</taxon>
        <taxon>Pseudomonadati</taxon>
        <taxon>Pseudomonadota</taxon>
        <taxon>Gammaproteobacteria</taxon>
        <taxon>Alteromonadales</taxon>
        <taxon>Idiomarinaceae</taxon>
        <taxon>Idiomarina</taxon>
    </lineage>
</organism>
<evidence type="ECO:0000256" key="5">
    <source>
        <dbReference type="ARBA" id="ARBA00022801"/>
    </source>
</evidence>
<dbReference type="OrthoDB" id="105475at2"/>
<feature type="domain" description="Adenosine deaminase" evidence="7">
    <location>
        <begin position="189"/>
        <end position="382"/>
    </location>
</feature>
<dbReference type="InterPro" id="IPR032466">
    <property type="entry name" value="Metal_Hydrolase"/>
</dbReference>
<comment type="caution">
    <text evidence="8">The sequence shown here is derived from an EMBL/GenBank/DDBJ whole genome shotgun (WGS) entry which is preliminary data.</text>
</comment>
<comment type="cofactor">
    <cofactor evidence="1">
        <name>Zn(2+)</name>
        <dbReference type="ChEBI" id="CHEBI:29105"/>
    </cofactor>
</comment>
<dbReference type="SUPFAM" id="SSF51556">
    <property type="entry name" value="Metallo-dependent hydrolases"/>
    <property type="match status" value="1"/>
</dbReference>
<evidence type="ECO:0000259" key="7">
    <source>
        <dbReference type="Pfam" id="PF00962"/>
    </source>
</evidence>
<evidence type="ECO:0000256" key="6">
    <source>
        <dbReference type="ARBA" id="ARBA00022833"/>
    </source>
</evidence>